<proteinExistence type="predicted"/>
<protein>
    <submittedName>
        <fullName evidence="1">Uncharacterized protein</fullName>
    </submittedName>
</protein>
<gene>
    <name evidence="1" type="ORF">METZ01_LOCUS304983</name>
</gene>
<organism evidence="1">
    <name type="scientific">marine metagenome</name>
    <dbReference type="NCBI Taxonomy" id="408172"/>
    <lineage>
        <taxon>unclassified sequences</taxon>
        <taxon>metagenomes</taxon>
        <taxon>ecological metagenomes</taxon>
    </lineage>
</organism>
<name>A0A382MTC1_9ZZZZ</name>
<sequence length="22" mass="2485">MTDLGAKWGVVVFVVHEFQPPK</sequence>
<dbReference type="EMBL" id="UINC01095775">
    <property type="protein sequence ID" value="SVC52129.1"/>
    <property type="molecule type" value="Genomic_DNA"/>
</dbReference>
<reference evidence="1" key="1">
    <citation type="submission" date="2018-05" db="EMBL/GenBank/DDBJ databases">
        <authorList>
            <person name="Lanie J.A."/>
            <person name="Ng W.-L."/>
            <person name="Kazmierczak K.M."/>
            <person name="Andrzejewski T.M."/>
            <person name="Davidsen T.M."/>
            <person name="Wayne K.J."/>
            <person name="Tettelin H."/>
            <person name="Glass J.I."/>
            <person name="Rusch D."/>
            <person name="Podicherti R."/>
            <person name="Tsui H.-C.T."/>
            <person name="Winkler M.E."/>
        </authorList>
    </citation>
    <scope>NUCLEOTIDE SEQUENCE</scope>
</reference>
<evidence type="ECO:0000313" key="1">
    <source>
        <dbReference type="EMBL" id="SVC52129.1"/>
    </source>
</evidence>
<accession>A0A382MTC1</accession>
<dbReference type="AlphaFoldDB" id="A0A382MTC1"/>